<feature type="compositionally biased region" description="Basic and acidic residues" evidence="1">
    <location>
        <begin position="685"/>
        <end position="699"/>
    </location>
</feature>
<name>R7Z7K6_CONA1</name>
<accession>R7Z7K6</accession>
<dbReference type="AlphaFoldDB" id="R7Z7K6"/>
<feature type="compositionally biased region" description="Polar residues" evidence="1">
    <location>
        <begin position="566"/>
        <end position="583"/>
    </location>
</feature>
<reference evidence="3" key="1">
    <citation type="submission" date="2012-06" db="EMBL/GenBank/DDBJ databases">
        <title>The genome sequence of Coniosporium apollinis CBS 100218.</title>
        <authorList>
            <consortium name="The Broad Institute Genome Sequencing Platform"/>
            <person name="Cuomo C."/>
            <person name="Gorbushina A."/>
            <person name="Noack S."/>
            <person name="Walker B."/>
            <person name="Young S.K."/>
            <person name="Zeng Q."/>
            <person name="Gargeya S."/>
            <person name="Fitzgerald M."/>
            <person name="Haas B."/>
            <person name="Abouelleil A."/>
            <person name="Alvarado L."/>
            <person name="Arachchi H.M."/>
            <person name="Berlin A.M."/>
            <person name="Chapman S.B."/>
            <person name="Goldberg J."/>
            <person name="Griggs A."/>
            <person name="Gujja S."/>
            <person name="Hansen M."/>
            <person name="Howarth C."/>
            <person name="Imamovic A."/>
            <person name="Larimer J."/>
            <person name="McCowan C."/>
            <person name="Montmayeur A."/>
            <person name="Murphy C."/>
            <person name="Neiman D."/>
            <person name="Pearson M."/>
            <person name="Priest M."/>
            <person name="Roberts A."/>
            <person name="Saif S."/>
            <person name="Shea T."/>
            <person name="Sisk P."/>
            <person name="Sykes S."/>
            <person name="Wortman J."/>
            <person name="Nusbaum C."/>
            <person name="Birren B."/>
        </authorList>
    </citation>
    <scope>NUCLEOTIDE SEQUENCE [LARGE SCALE GENOMIC DNA]</scope>
    <source>
        <strain evidence="3">CBS 100218</strain>
    </source>
</reference>
<dbReference type="EMBL" id="JH767642">
    <property type="protein sequence ID" value="EON69931.1"/>
    <property type="molecule type" value="Genomic_DNA"/>
</dbReference>
<dbReference type="STRING" id="1168221.R7Z7K6"/>
<evidence type="ECO:0000256" key="1">
    <source>
        <dbReference type="SAM" id="MobiDB-lite"/>
    </source>
</evidence>
<evidence type="ECO:0000313" key="2">
    <source>
        <dbReference type="EMBL" id="EON69931.1"/>
    </source>
</evidence>
<feature type="compositionally biased region" description="Polar residues" evidence="1">
    <location>
        <begin position="700"/>
        <end position="716"/>
    </location>
</feature>
<dbReference type="eggNOG" id="ENOG502RS7H">
    <property type="taxonomic scope" value="Eukaryota"/>
</dbReference>
<organism evidence="2 3">
    <name type="scientific">Coniosporium apollinis (strain CBS 100218)</name>
    <name type="common">Rock-inhabiting black yeast</name>
    <dbReference type="NCBI Taxonomy" id="1168221"/>
    <lineage>
        <taxon>Eukaryota</taxon>
        <taxon>Fungi</taxon>
        <taxon>Dikarya</taxon>
        <taxon>Ascomycota</taxon>
        <taxon>Pezizomycotina</taxon>
        <taxon>Dothideomycetes</taxon>
        <taxon>Dothideomycetes incertae sedis</taxon>
        <taxon>Coniosporium</taxon>
    </lineage>
</organism>
<feature type="region of interest" description="Disordered" evidence="1">
    <location>
        <begin position="769"/>
        <end position="792"/>
    </location>
</feature>
<protein>
    <submittedName>
        <fullName evidence="2">Uncharacterized protein</fullName>
    </submittedName>
</protein>
<dbReference type="GeneID" id="19906507"/>
<feature type="region of interest" description="Disordered" evidence="1">
    <location>
        <begin position="554"/>
        <end position="585"/>
    </location>
</feature>
<feature type="region of interest" description="Disordered" evidence="1">
    <location>
        <begin position="677"/>
        <end position="728"/>
    </location>
</feature>
<dbReference type="RefSeq" id="XP_007785248.1">
    <property type="nucleotide sequence ID" value="XM_007787058.1"/>
</dbReference>
<gene>
    <name evidence="2" type="ORF">W97_09196</name>
</gene>
<dbReference type="OrthoDB" id="3914486at2759"/>
<keyword evidence="3" id="KW-1185">Reference proteome</keyword>
<dbReference type="Proteomes" id="UP000016924">
    <property type="component" value="Unassembled WGS sequence"/>
</dbReference>
<evidence type="ECO:0000313" key="3">
    <source>
        <dbReference type="Proteomes" id="UP000016924"/>
    </source>
</evidence>
<dbReference type="HOGENOM" id="CLU_342555_0_0_1"/>
<proteinExistence type="predicted"/>
<feature type="compositionally biased region" description="Basic and acidic residues" evidence="1">
    <location>
        <begin position="718"/>
        <end position="728"/>
    </location>
</feature>
<sequence>MLVELAQQLAWIGAALSPSPFGEATAYSEAKIAKTDSGPLEFELDFHFNPLHSAETSCWLPLFCGASIAHGFPIAERQDEMGVEVSLDIAAEIAGVQHAVEFAGGVVMKGFSSMLVPIRRQEDRIQWHLLSSLDPETRLSYREVLDRCPNRATLEEVSLESLRATRAILGWCSAATSLLGSKTANYENIAYSGAEDAAAALSITGGVFGISQFGVAQANVTILPKWKHCYKRSGTYNTIISDAEKTPVVLYDTGEKRAWLVPASSVMLHMAHHRNWIEPFQVNGKRIKLGTVGPTGPYAKEVLLNNALTNLSDLESEPYTFKDMILNIWSILEFLLAEQVERDRNPGLTVNGSLQDVVKGVEFKAIVQRRSPVRQKQATIQKTSGGWPALVRDIDALVLFADGYEDVIQPLMGNCEGLCHMWKSMPRGKDYLATRVGTLEDLRDVAGPHLGRTYLISTRLQWHRGNSSLFEPCKTPQAFRCQCERLQRIVPNSAVGRIIPPGYLVDDGAVIFGQSNNFIRDFVTAPQRQESSGIYSQPNVNIALPSSIDDVDEIPPFLGLDRESPSRSGSDGTQSPPTSSTAHRTLPYEGVAASMLMDTSRPSTTSPCVTNKRIYDLNIEALPGRKTHNLSLKAQTKTANVGGSDNKHDLDLHREALCRRTLCPSPSRFEDAMGHDVATQPQSLHTDKHARVGEWRQSSEKTQAGSPDVSVTTSQKPDLPHGDNNHERRSVAIRIPTQTKEVEPHALDPGSVPLIADDTAFEKYTLPPQEFDVTGQGDDPPSNNQAKHPLRRQRRFCRFEKQAERDDHGCSGTVALVEGVVTLSGGV</sequence>